<accession>F5Z5Q8</accession>
<dbReference type="AlphaFoldDB" id="F5Z5Q8"/>
<gene>
    <name evidence="2" type="ordered locus">ambt_17820</name>
</gene>
<dbReference type="EMBL" id="CP002339">
    <property type="protein sequence ID" value="AEF05063.1"/>
    <property type="molecule type" value="Genomic_DNA"/>
</dbReference>
<keyword evidence="3" id="KW-1185">Reference proteome</keyword>
<dbReference type="HOGENOM" id="CLU_1559742_0_0_6"/>
<dbReference type="InterPro" id="IPR038721">
    <property type="entry name" value="IS701-like_DDE_dom"/>
</dbReference>
<dbReference type="Proteomes" id="UP000000683">
    <property type="component" value="Chromosome"/>
</dbReference>
<dbReference type="OrthoDB" id="7065199at2"/>
<feature type="domain" description="Transposase IS701-like DDE" evidence="1">
    <location>
        <begin position="85"/>
        <end position="159"/>
    </location>
</feature>
<dbReference type="KEGG" id="alt:ambt_17820"/>
<dbReference type="RefSeq" id="WP_013785980.1">
    <property type="nucleotide sequence ID" value="NC_015554.1"/>
</dbReference>
<organism evidence="2 3">
    <name type="scientific">Alteromonas naphthalenivorans</name>
    <dbReference type="NCBI Taxonomy" id="715451"/>
    <lineage>
        <taxon>Bacteria</taxon>
        <taxon>Pseudomonadati</taxon>
        <taxon>Pseudomonadota</taxon>
        <taxon>Gammaproteobacteria</taxon>
        <taxon>Alteromonadales</taxon>
        <taxon>Alteromonadaceae</taxon>
        <taxon>Alteromonas/Salinimonas group</taxon>
        <taxon>Alteromonas</taxon>
    </lineage>
</organism>
<evidence type="ECO:0000313" key="3">
    <source>
        <dbReference type="Proteomes" id="UP000000683"/>
    </source>
</evidence>
<name>F5Z5Q8_ALTNA</name>
<sequence length="171" mass="19136">MNSATKTLNLQSLTADLLSQTNLKIDNTFSSTWKSIGFNIMLRQAKFSKRSGTPVGDITYLLMLWVWLKVDSVAMFSRDALLSFSAAKKDALYDLLNREDVDWRKLQLLTAKKVLKANSKSRLCAFVIDDTVKTRSGKKMPGVSSHFDHLTARCVMGQQIGVLGIFPSKKT</sequence>
<reference evidence="2 3" key="1">
    <citation type="journal article" date="2011" name="J. Bacteriol.">
        <title>Complete genome sequence of the polycyclic aromatic hydrocarbon-degrading bacterium Alteromonas sp. strain SN2.</title>
        <authorList>
            <person name="Jin H.M."/>
            <person name="Jeong H."/>
            <person name="Moon E.J."/>
            <person name="Math R.K."/>
            <person name="Lee K."/>
            <person name="Kim H.J."/>
            <person name="Jeon C.O."/>
            <person name="Oh T.K."/>
            <person name="Kim J.F."/>
        </authorList>
    </citation>
    <scope>NUCLEOTIDE SEQUENCE [LARGE SCALE GENOMIC DNA]</scope>
    <source>
        <strain evidence="3">JCM 17741 / KACC 18427 / KCTC 11700BP / SN2</strain>
    </source>
</reference>
<evidence type="ECO:0000259" key="1">
    <source>
        <dbReference type="Pfam" id="PF13546"/>
    </source>
</evidence>
<dbReference type="eggNOG" id="COG5659">
    <property type="taxonomic scope" value="Bacteria"/>
</dbReference>
<dbReference type="Pfam" id="PF13546">
    <property type="entry name" value="DDE_5"/>
    <property type="match status" value="1"/>
</dbReference>
<proteinExistence type="predicted"/>
<protein>
    <recommendedName>
        <fullName evidence="1">Transposase IS701-like DDE domain-containing protein</fullName>
    </recommendedName>
</protein>
<evidence type="ECO:0000313" key="2">
    <source>
        <dbReference type="EMBL" id="AEF05063.1"/>
    </source>
</evidence>